<feature type="compositionally biased region" description="Polar residues" evidence="5">
    <location>
        <begin position="148"/>
        <end position="158"/>
    </location>
</feature>
<feature type="compositionally biased region" description="Low complexity" evidence="5">
    <location>
        <begin position="220"/>
        <end position="229"/>
    </location>
</feature>
<evidence type="ECO:0000256" key="3">
    <source>
        <dbReference type="ARBA" id="ARBA00022833"/>
    </source>
</evidence>
<name>A0AAD3XM03_NEPGR</name>
<evidence type="ECO:0000259" key="6">
    <source>
        <dbReference type="PROSITE" id="PS50115"/>
    </source>
</evidence>
<evidence type="ECO:0000256" key="1">
    <source>
        <dbReference type="ARBA" id="ARBA00022723"/>
    </source>
</evidence>
<keyword evidence="1" id="KW-0479">Metal-binding</keyword>
<dbReference type="PANTHER" id="PTHR46085:SF4">
    <property type="entry name" value="ADP-RIBOSYLATION FACTOR GTPASE-ACTIVATING PROTEIN AGD14-RELATED"/>
    <property type="match status" value="1"/>
</dbReference>
<dbReference type="GO" id="GO:0005096">
    <property type="term" value="F:GTPase activator activity"/>
    <property type="evidence" value="ECO:0007669"/>
    <property type="project" value="InterPro"/>
</dbReference>
<evidence type="ECO:0000256" key="2">
    <source>
        <dbReference type="ARBA" id="ARBA00022771"/>
    </source>
</evidence>
<dbReference type="Gene3D" id="1.10.220.150">
    <property type="entry name" value="Arf GTPase activating protein"/>
    <property type="match status" value="1"/>
</dbReference>
<keyword evidence="2 4" id="KW-0863">Zinc-finger</keyword>
<evidence type="ECO:0000313" key="7">
    <source>
        <dbReference type="EMBL" id="GMH09658.1"/>
    </source>
</evidence>
<sequence length="660" mass="71602">MESKREEERKEKIIRGLMKLPPNRRCINCNSLGPQYVCINFWTFICMTCSGIHREFTHRVKSVSLSKFTSQEVEALQKGGNQRARETFLMDWDLERQRLPNSSDVESVRQFIKNVYVDRKFSVGKNSGKPPKDMQGHHGCIGKETRRASSYHSFSQSPPYDFHYEDRQSRKQGATLTRKPGSDGGHYNGKISSFVYSPSHFSEHAFEDQFATEASSSQVSDYSVSSGGDPFRSGPQSPNSQKDAGFNSPTLGPSRGIFFDDVQHQKVDVYSEANAKKDTVEVPPPQRTTSSGSFGSFDGRSVSLKTVNPCSSMDAFSETGQFVAAHQNKVATFPSFLLPSSSVNSGDLDLFKEPLGSHPFNLSPPTDLFQTVATSATSPHLLQPASDSSAPPIGFYSSQTSPSSYLSFFNVTSQKPSEENTNERFSKSSVPNNEDWATFDLPHHTAIIPDSQDCAVAQTYSGVENSTGTSDPVSSSSTIVKWPESQSSTALGSLPLFSSSWHEGLHNICAPSNASSIQDASGAGFQESASDGDLLPSLFSHMPAGSLVNDAVLPFMGEVQSHVDHIPGNPFDILDDSATEASNVFLDMSSLTAALPSMQLPSSFVGDITQSWFPQDTLSPYEPTSPSGGLSYMSAQAASSQLQNVSMHGPVASFGGNPFA</sequence>
<evidence type="ECO:0000313" key="8">
    <source>
        <dbReference type="Proteomes" id="UP001279734"/>
    </source>
</evidence>
<dbReference type="PANTHER" id="PTHR46085">
    <property type="entry name" value="ARFGAP/RECO-RELATED"/>
    <property type="match status" value="1"/>
</dbReference>
<dbReference type="PROSITE" id="PS50115">
    <property type="entry name" value="ARFGAP"/>
    <property type="match status" value="1"/>
</dbReference>
<feature type="compositionally biased region" description="Polar residues" evidence="5">
    <location>
        <begin position="234"/>
        <end position="250"/>
    </location>
</feature>
<keyword evidence="8" id="KW-1185">Reference proteome</keyword>
<dbReference type="Pfam" id="PF01412">
    <property type="entry name" value="ArfGap"/>
    <property type="match status" value="1"/>
</dbReference>
<evidence type="ECO:0000256" key="4">
    <source>
        <dbReference type="PROSITE-ProRule" id="PRU00288"/>
    </source>
</evidence>
<dbReference type="CDD" id="cd08838">
    <property type="entry name" value="ArfGap_AGFG"/>
    <property type="match status" value="1"/>
</dbReference>
<feature type="region of interest" description="Disordered" evidence="5">
    <location>
        <begin position="146"/>
        <end position="185"/>
    </location>
</feature>
<feature type="domain" description="Arf-GAP" evidence="6">
    <location>
        <begin position="11"/>
        <end position="130"/>
    </location>
</feature>
<dbReference type="PRINTS" id="PR00405">
    <property type="entry name" value="REVINTRACTNG"/>
</dbReference>
<comment type="caution">
    <text evidence="7">The sequence shown here is derived from an EMBL/GenBank/DDBJ whole genome shotgun (WGS) entry which is preliminary data.</text>
</comment>
<dbReference type="AlphaFoldDB" id="A0AAD3XM03"/>
<dbReference type="InterPro" id="IPR037278">
    <property type="entry name" value="ARFGAP/RecO"/>
</dbReference>
<reference evidence="7" key="1">
    <citation type="submission" date="2023-05" db="EMBL/GenBank/DDBJ databases">
        <title>Nepenthes gracilis genome sequencing.</title>
        <authorList>
            <person name="Fukushima K."/>
        </authorList>
    </citation>
    <scope>NUCLEOTIDE SEQUENCE</scope>
    <source>
        <strain evidence="7">SING2019-196</strain>
    </source>
</reference>
<organism evidence="7 8">
    <name type="scientific">Nepenthes gracilis</name>
    <name type="common">Slender pitcher plant</name>
    <dbReference type="NCBI Taxonomy" id="150966"/>
    <lineage>
        <taxon>Eukaryota</taxon>
        <taxon>Viridiplantae</taxon>
        <taxon>Streptophyta</taxon>
        <taxon>Embryophyta</taxon>
        <taxon>Tracheophyta</taxon>
        <taxon>Spermatophyta</taxon>
        <taxon>Magnoliopsida</taxon>
        <taxon>eudicotyledons</taxon>
        <taxon>Gunneridae</taxon>
        <taxon>Pentapetalae</taxon>
        <taxon>Caryophyllales</taxon>
        <taxon>Nepenthaceae</taxon>
        <taxon>Nepenthes</taxon>
    </lineage>
</organism>
<gene>
    <name evidence="7" type="ORF">Nepgr_011499</name>
</gene>
<dbReference type="SUPFAM" id="SSF57863">
    <property type="entry name" value="ArfGap/RecO-like zinc finger"/>
    <property type="match status" value="1"/>
</dbReference>
<evidence type="ECO:0000256" key="5">
    <source>
        <dbReference type="SAM" id="MobiDB-lite"/>
    </source>
</evidence>
<dbReference type="InterPro" id="IPR001164">
    <property type="entry name" value="ArfGAP_dom"/>
</dbReference>
<dbReference type="InterPro" id="IPR044820">
    <property type="entry name" value="AGD14-like"/>
</dbReference>
<dbReference type="FunFam" id="1.10.220.150:FF:000005">
    <property type="entry name" value="Arf-GAP domain and FG repeat-containing protein 1"/>
    <property type="match status" value="1"/>
</dbReference>
<dbReference type="EMBL" id="BSYO01000009">
    <property type="protein sequence ID" value="GMH09658.1"/>
    <property type="molecule type" value="Genomic_DNA"/>
</dbReference>
<feature type="region of interest" description="Disordered" evidence="5">
    <location>
        <begin position="220"/>
        <end position="250"/>
    </location>
</feature>
<keyword evidence="3" id="KW-0862">Zinc</keyword>
<feature type="region of interest" description="Disordered" evidence="5">
    <location>
        <begin position="275"/>
        <end position="295"/>
    </location>
</feature>
<proteinExistence type="predicted"/>
<dbReference type="Proteomes" id="UP001279734">
    <property type="component" value="Unassembled WGS sequence"/>
</dbReference>
<accession>A0AAD3XM03</accession>
<dbReference type="SMART" id="SM00105">
    <property type="entry name" value="ArfGap"/>
    <property type="match status" value="1"/>
</dbReference>
<dbReference type="InterPro" id="IPR038508">
    <property type="entry name" value="ArfGAP_dom_sf"/>
</dbReference>
<dbReference type="GO" id="GO:0008270">
    <property type="term" value="F:zinc ion binding"/>
    <property type="evidence" value="ECO:0007669"/>
    <property type="project" value="UniProtKB-KW"/>
</dbReference>
<protein>
    <recommendedName>
        <fullName evidence="6">Arf-GAP domain-containing protein</fullName>
    </recommendedName>
</protein>